<keyword evidence="2 6" id="KW-0378">Hydrolase</keyword>
<evidence type="ECO:0000259" key="3">
    <source>
        <dbReference type="Pfam" id="PF01055"/>
    </source>
</evidence>
<feature type="domain" description="Glycoside hydrolase family 31 TIM barrel" evidence="3">
    <location>
        <begin position="251"/>
        <end position="603"/>
    </location>
</feature>
<dbReference type="InterPro" id="IPR033403">
    <property type="entry name" value="DUF5110"/>
</dbReference>
<dbReference type="InterPro" id="IPR051816">
    <property type="entry name" value="Glycosyl_Hydrolase_31"/>
</dbReference>
<dbReference type="Gene3D" id="2.60.40.1180">
    <property type="entry name" value="Golgi alpha-mannosidase II"/>
    <property type="match status" value="2"/>
</dbReference>
<dbReference type="Proteomes" id="UP000003490">
    <property type="component" value="Unassembled WGS sequence"/>
</dbReference>
<dbReference type="GO" id="GO:0005975">
    <property type="term" value="P:carbohydrate metabolic process"/>
    <property type="evidence" value="ECO:0007669"/>
    <property type="project" value="InterPro"/>
</dbReference>
<protein>
    <submittedName>
        <fullName evidence="7">Glycoside hydrolase</fullName>
    </submittedName>
    <submittedName>
        <fullName evidence="6">Glycosyl hydrolase, family 31</fullName>
        <ecNumber evidence="6">3.2.1.-</ecNumber>
    </submittedName>
</protein>
<accession>A7VXQ0</accession>
<evidence type="ECO:0000313" key="9">
    <source>
        <dbReference type="Proteomes" id="UP000220611"/>
    </source>
</evidence>
<dbReference type="SUPFAM" id="SSF51445">
    <property type="entry name" value="(Trans)glycosidases"/>
    <property type="match status" value="1"/>
</dbReference>
<dbReference type="InterPro" id="IPR013780">
    <property type="entry name" value="Glyco_hydro_b"/>
</dbReference>
<dbReference type="EC" id="3.2.1.-" evidence="6"/>
<dbReference type="AlphaFoldDB" id="A7VXQ0"/>
<dbReference type="eggNOG" id="COG1501">
    <property type="taxonomic scope" value="Bacteria"/>
</dbReference>
<evidence type="ECO:0000256" key="1">
    <source>
        <dbReference type="ARBA" id="ARBA00007806"/>
    </source>
</evidence>
<dbReference type="GO" id="GO:0004553">
    <property type="term" value="F:hydrolase activity, hydrolyzing O-glycosyl compounds"/>
    <property type="evidence" value="ECO:0007669"/>
    <property type="project" value="InterPro"/>
</dbReference>
<keyword evidence="2 6" id="KW-0326">Glycosidase</keyword>
<proteinExistence type="inferred from homology"/>
<dbReference type="CDD" id="cd06591">
    <property type="entry name" value="GH31_xylosidase_XylS"/>
    <property type="match status" value="1"/>
</dbReference>
<dbReference type="PANTHER" id="PTHR43863">
    <property type="entry name" value="HYDROLASE, PUTATIVE (AFU_ORTHOLOGUE AFUA_1G03140)-RELATED"/>
    <property type="match status" value="1"/>
</dbReference>
<reference evidence="6 8" key="1">
    <citation type="submission" date="2007-08" db="EMBL/GenBank/DDBJ databases">
        <title>Draft genome sequence of Clostridium leptum (DSM 753).</title>
        <authorList>
            <person name="Sudarsanam P."/>
            <person name="Ley R."/>
            <person name="Guruge J."/>
            <person name="Turnbaugh P.J."/>
            <person name="Mahowald M."/>
            <person name="Liep D."/>
            <person name="Gordon J."/>
        </authorList>
    </citation>
    <scope>NUCLEOTIDE SEQUENCE [LARGE SCALE GENOMIC DNA]</scope>
    <source>
        <strain evidence="6 8">DSM 753</strain>
    </source>
</reference>
<gene>
    <name evidence="7" type="ORF">CH238_10760</name>
    <name evidence="6" type="ORF">CLOLEP_03375</name>
</gene>
<comment type="similarity">
    <text evidence="1 2">Belongs to the glycosyl hydrolase 31 family.</text>
</comment>
<dbReference type="OrthoDB" id="176168at2"/>
<reference evidence="7 9" key="3">
    <citation type="submission" date="2017-07" db="EMBL/GenBank/DDBJ databases">
        <title>Prevalence of linear plasmids in Cutibacterium (Propionibacterium) acnes isolates obtained from prostatic tissue.</title>
        <authorList>
            <person name="Davidsson S."/>
            <person name="Carlsson J."/>
            <person name="Molling P."/>
            <person name="Andren O."/>
            <person name="Andersson S.-O."/>
            <person name="Brzuszkiewicz E."/>
            <person name="Poehlein A."/>
            <person name="Al-Zeer M."/>
            <person name="Brinkmann V."/>
            <person name="Scavenius C."/>
            <person name="Nazipi S."/>
            <person name="Soderquist B."/>
            <person name="Bruggemann H."/>
        </authorList>
    </citation>
    <scope>NUCLEOTIDE SEQUENCE [LARGE SCALE GENOMIC DNA]</scope>
    <source>
        <strain evidence="7 9">DSM 753</strain>
    </source>
</reference>
<dbReference type="GO" id="GO:0030246">
    <property type="term" value="F:carbohydrate binding"/>
    <property type="evidence" value="ECO:0007669"/>
    <property type="project" value="InterPro"/>
</dbReference>
<dbReference type="SUPFAM" id="SSF74650">
    <property type="entry name" value="Galactose mutarotase-like"/>
    <property type="match status" value="1"/>
</dbReference>
<name>A7VXQ0_9FIRM</name>
<dbReference type="CDD" id="cd14752">
    <property type="entry name" value="GH31_N"/>
    <property type="match status" value="1"/>
</dbReference>
<dbReference type="Gene3D" id="3.20.20.80">
    <property type="entry name" value="Glycosidases"/>
    <property type="match status" value="1"/>
</dbReference>
<dbReference type="SUPFAM" id="SSF51011">
    <property type="entry name" value="Glycosyl hydrolase domain"/>
    <property type="match status" value="1"/>
</dbReference>
<dbReference type="PANTHER" id="PTHR43863:SF2">
    <property type="entry name" value="MALTASE-GLUCOAMYLASE"/>
    <property type="match status" value="1"/>
</dbReference>
<dbReference type="InterPro" id="IPR011013">
    <property type="entry name" value="Gal_mutarotase_sf_dom"/>
</dbReference>
<evidence type="ECO:0000256" key="2">
    <source>
        <dbReference type="RuleBase" id="RU361185"/>
    </source>
</evidence>
<comment type="caution">
    <text evidence="6">The sequence shown here is derived from an EMBL/GenBank/DDBJ whole genome shotgun (WGS) entry which is preliminary data.</text>
</comment>
<dbReference type="Gene3D" id="2.60.40.1760">
    <property type="entry name" value="glycosyl hydrolase (family 31)"/>
    <property type="match status" value="1"/>
</dbReference>
<reference evidence="6 8" key="2">
    <citation type="submission" date="2007-08" db="EMBL/GenBank/DDBJ databases">
        <authorList>
            <person name="Fulton L."/>
            <person name="Clifton S."/>
            <person name="Fulton B."/>
            <person name="Xu J."/>
            <person name="Minx P."/>
            <person name="Pepin K.H."/>
            <person name="Johnson M."/>
            <person name="Thiruvilangam P."/>
            <person name="Bhonagiri V."/>
            <person name="Nash W.E."/>
            <person name="Wang C."/>
            <person name="Mardis E.R."/>
            <person name="Wilson R.K."/>
        </authorList>
    </citation>
    <scope>NUCLEOTIDE SEQUENCE [LARGE SCALE GENOMIC DNA]</scope>
    <source>
        <strain evidence="6 8">DSM 753</strain>
    </source>
</reference>
<evidence type="ECO:0000313" key="7">
    <source>
        <dbReference type="EMBL" id="PEQ24103.1"/>
    </source>
</evidence>
<dbReference type="InterPro" id="IPR000322">
    <property type="entry name" value="Glyco_hydro_31_TIM"/>
</dbReference>
<organism evidence="6 8">
    <name type="scientific">[Clostridium] leptum DSM 753</name>
    <dbReference type="NCBI Taxonomy" id="428125"/>
    <lineage>
        <taxon>Bacteria</taxon>
        <taxon>Bacillati</taxon>
        <taxon>Bacillota</taxon>
        <taxon>Clostridia</taxon>
        <taxon>Eubacteriales</taxon>
        <taxon>Oscillospiraceae</taxon>
        <taxon>Oscillospiraceae incertae sedis</taxon>
    </lineage>
</organism>
<evidence type="ECO:0000313" key="8">
    <source>
        <dbReference type="Proteomes" id="UP000003490"/>
    </source>
</evidence>
<feature type="domain" description="Glycosyl hydrolase family 31 C-terminal" evidence="5">
    <location>
        <begin position="612"/>
        <end position="709"/>
    </location>
</feature>
<dbReference type="Proteomes" id="UP000220611">
    <property type="component" value="Unassembled WGS sequence"/>
</dbReference>
<dbReference type="Pfam" id="PF01055">
    <property type="entry name" value="Glyco_hydro_31_2nd"/>
    <property type="match status" value="1"/>
</dbReference>
<dbReference type="Pfam" id="PF17137">
    <property type="entry name" value="DUF5110"/>
    <property type="match status" value="1"/>
</dbReference>
<dbReference type="HOGENOM" id="CLU_000631_7_3_9"/>
<dbReference type="EMBL" id="NOXF01000008">
    <property type="protein sequence ID" value="PEQ24103.1"/>
    <property type="molecule type" value="Genomic_DNA"/>
</dbReference>
<feature type="domain" description="DUF5110" evidence="4">
    <location>
        <begin position="725"/>
        <end position="779"/>
    </location>
</feature>
<dbReference type="EMBL" id="ABCB02000021">
    <property type="protein sequence ID" value="EDO59328.1"/>
    <property type="molecule type" value="Genomic_DNA"/>
</dbReference>
<evidence type="ECO:0000313" key="6">
    <source>
        <dbReference type="EMBL" id="EDO59328.1"/>
    </source>
</evidence>
<sequence length="810" mass="93871">MRVKGFQKENGGIRVELDEGQLLFWSVKNNIVRCIYTKEEVVRQGSPLGIQAGYRFDLQARNRAEALEISNGWLCVAVNKETGAFHWRDHTGRDLLEEGPKELQEIQIPDYAIVAGETESELVHTVDGDRNFVKNLCPVSEHSGYRGKLRFCWKEQECIHGLGQGEEGIYNYRGNTQYLYQHNMRIPMPFFVSDQGYGILIDCGSLMIWNDDPRGSYLLLDAVQRLDYYFIAGTNLDEIISGFRSLTGKAALLPKWAYGYLQSREVYHTQQELMDTVAEYRRRKIPLDGIIQDWLTWRDGAWGEKILDKKRYPDFRMAVDEIHRLNASVVVSIWPNPSIGTVDNQEFSEKGELLCDLSTYNAFSPQARETYWGQLKKEFYAAGVDGWWCDSTEPFSGADWNGKYLREPWERYLLVGEDHKKYLKAERANLYALAHAQGICENQRRESEEKRVFNLTRSGYAGSQKYGAVLWSGDTSATWETLRKQIREGLNMCMSGMPYWTLDAGAFFVVREHWWKRGANAHECHDMWWYWQGDYEDGVQDMGYRELYVRWLEYATFLPVFRSHGTDTPREIWNFGNEGEPFYDAIAQTIRLRYRLMPYIYSMAGKVYCQDYTMMRSLLFDFPEDSHAKNIETEYMFGESLLVCPVTEPMYFEKGSRELQRSKGWECYLPMGTDWYDFYTGEKYSGGGTVLVETALDRIPLFVRAGAILIMEKELMYAGQQTAEPLEIRIYPGYDGTYAYYEDAGDGYGYENGDYQIVEFRWEDFAGCLTIGAAHKIYPQGIVGRELLICLGDRKQCVKYEGDEVTVAFS</sequence>
<keyword evidence="9" id="KW-1185">Reference proteome</keyword>
<dbReference type="Pfam" id="PF21365">
    <property type="entry name" value="Glyco_hydro_31_3rd"/>
    <property type="match status" value="1"/>
</dbReference>
<evidence type="ECO:0000259" key="4">
    <source>
        <dbReference type="Pfam" id="PF17137"/>
    </source>
</evidence>
<evidence type="ECO:0000259" key="5">
    <source>
        <dbReference type="Pfam" id="PF21365"/>
    </source>
</evidence>
<dbReference type="InterPro" id="IPR048395">
    <property type="entry name" value="Glyco_hydro_31_C"/>
</dbReference>
<dbReference type="InterPro" id="IPR017853">
    <property type="entry name" value="GH"/>
</dbReference>